<keyword evidence="3" id="KW-1185">Reference proteome</keyword>
<feature type="chain" id="PRO_5015316304" evidence="1">
    <location>
        <begin position="21"/>
        <end position="422"/>
    </location>
</feature>
<dbReference type="CDD" id="cd16018">
    <property type="entry name" value="Enpp"/>
    <property type="match status" value="1"/>
</dbReference>
<dbReference type="EMBL" id="FORQ01000003">
    <property type="protein sequence ID" value="SFJ01665.1"/>
    <property type="molecule type" value="Genomic_DNA"/>
</dbReference>
<protein>
    <submittedName>
        <fullName evidence="2">Predicted pyrophosphatase or phosphodiesterase, AlkP superfamily</fullName>
    </submittedName>
</protein>
<dbReference type="PANTHER" id="PTHR10151:SF120">
    <property type="entry name" value="BIS(5'-ADENOSYL)-TRIPHOSPHATASE"/>
    <property type="match status" value="1"/>
</dbReference>
<evidence type="ECO:0000313" key="2">
    <source>
        <dbReference type="EMBL" id="SFJ01665.1"/>
    </source>
</evidence>
<organism evidence="2 3">
    <name type="scientific">Kaistella treverensis</name>
    <dbReference type="NCBI Taxonomy" id="631455"/>
    <lineage>
        <taxon>Bacteria</taxon>
        <taxon>Pseudomonadati</taxon>
        <taxon>Bacteroidota</taxon>
        <taxon>Flavobacteriia</taxon>
        <taxon>Flavobacteriales</taxon>
        <taxon>Weeksellaceae</taxon>
        <taxon>Chryseobacterium group</taxon>
        <taxon>Kaistella</taxon>
    </lineage>
</organism>
<dbReference type="InterPro" id="IPR002591">
    <property type="entry name" value="Phosphodiest/P_Trfase"/>
</dbReference>
<dbReference type="GO" id="GO:0016787">
    <property type="term" value="F:hydrolase activity"/>
    <property type="evidence" value="ECO:0007669"/>
    <property type="project" value="UniProtKB-ARBA"/>
</dbReference>
<proteinExistence type="predicted"/>
<evidence type="ECO:0000313" key="3">
    <source>
        <dbReference type="Proteomes" id="UP000242560"/>
    </source>
</evidence>
<dbReference type="Pfam" id="PF01663">
    <property type="entry name" value="Phosphodiest"/>
    <property type="match status" value="1"/>
</dbReference>
<dbReference type="RefSeq" id="WP_089820058.1">
    <property type="nucleotide sequence ID" value="NZ_FORQ01000003.1"/>
</dbReference>
<gene>
    <name evidence="2" type="ORF">SAMN05421638_1852</name>
</gene>
<dbReference type="Proteomes" id="UP000242560">
    <property type="component" value="Unassembled WGS sequence"/>
</dbReference>
<dbReference type="Gene3D" id="3.30.1360.180">
    <property type="match status" value="1"/>
</dbReference>
<accession>A0A1I3MY36</accession>
<dbReference type="Gene3D" id="3.40.720.10">
    <property type="entry name" value="Alkaline Phosphatase, subunit A"/>
    <property type="match status" value="1"/>
</dbReference>
<name>A0A1I3MY36_9FLAO</name>
<dbReference type="PANTHER" id="PTHR10151">
    <property type="entry name" value="ECTONUCLEOTIDE PYROPHOSPHATASE/PHOSPHODIESTERASE"/>
    <property type="match status" value="1"/>
</dbReference>
<reference evidence="3" key="1">
    <citation type="submission" date="2016-10" db="EMBL/GenBank/DDBJ databases">
        <authorList>
            <person name="Varghese N."/>
            <person name="Submissions S."/>
        </authorList>
    </citation>
    <scope>NUCLEOTIDE SEQUENCE [LARGE SCALE GENOMIC DNA]</scope>
    <source>
        <strain evidence="3">DSM 22251</strain>
    </source>
</reference>
<dbReference type="SUPFAM" id="SSF53649">
    <property type="entry name" value="Alkaline phosphatase-like"/>
    <property type="match status" value="1"/>
</dbReference>
<dbReference type="AlphaFoldDB" id="A0A1I3MY36"/>
<evidence type="ECO:0000256" key="1">
    <source>
        <dbReference type="SAM" id="SignalP"/>
    </source>
</evidence>
<feature type="signal peptide" evidence="1">
    <location>
        <begin position="1"/>
        <end position="20"/>
    </location>
</feature>
<keyword evidence="1" id="KW-0732">Signal</keyword>
<sequence length="422" mass="48111">MNKFFRLCFALFFGFAYSQADTAQVVVANRFNSPEAQQKPYVILISTDGFRADYVEKFQAKNLQKMAENGVSAKAMIPSFPTITFPNHWSLITGLYPSHHGLIDNYFYDYKRQKSYAMSKQEDAENGSWYGGMPLWSLAQKQDVVSASMMWVGAASDAGGARPTYYYHYHEKFSPEEKVEKVVNWLKLPMDRRPHFISLYFPEVDSKGHHFGPESAETAAAVKLVDDAVGSLVKKVDDLGLKNVNFIFVSDHGMISVDRENPLKIPEILLNKNRFDFYNSITLLRVVVKNKSEINSVYRELKKNKTPDYEVYLTKRIPRKLNFSTKEDRYERIGNLVLMPKAPKIFLEEGKTTSAGKHGYNPYKVPEMKAVFIADGPAFKTDKKIGEFKNVNVYPIVADILKLKITEPIDGTQTTARKVLVK</sequence>
<dbReference type="InterPro" id="IPR017850">
    <property type="entry name" value="Alkaline_phosphatase_core_sf"/>
</dbReference>